<dbReference type="Proteomes" id="UP000321577">
    <property type="component" value="Unassembled WGS sequence"/>
</dbReference>
<dbReference type="SUPFAM" id="SSF52317">
    <property type="entry name" value="Class I glutamine amidotransferase-like"/>
    <property type="match status" value="1"/>
</dbReference>
<proteinExistence type="predicted"/>
<comment type="caution">
    <text evidence="2">The sequence shown here is derived from an EMBL/GenBank/DDBJ whole genome shotgun (WGS) entry which is preliminary data.</text>
</comment>
<evidence type="ECO:0000313" key="2">
    <source>
        <dbReference type="EMBL" id="GEP44168.1"/>
    </source>
</evidence>
<dbReference type="Pfam" id="PF01965">
    <property type="entry name" value="DJ-1_PfpI"/>
    <property type="match status" value="1"/>
</dbReference>
<name>A0A512MBP9_9BACT</name>
<evidence type="ECO:0000313" key="3">
    <source>
        <dbReference type="Proteomes" id="UP000321577"/>
    </source>
</evidence>
<dbReference type="InterPro" id="IPR002818">
    <property type="entry name" value="DJ-1/PfpI"/>
</dbReference>
<dbReference type="InterPro" id="IPR029062">
    <property type="entry name" value="Class_I_gatase-like"/>
</dbReference>
<gene>
    <name evidence="2" type="ORF">BGE01nite_34590</name>
</gene>
<accession>A0A512MBP9</accession>
<dbReference type="PANTHER" id="PTHR43130:SF15">
    <property type="entry name" value="THIJ_PFPI FAMILY PROTEIN (AFU_ORTHOLOGUE AFUA_5G14240)"/>
    <property type="match status" value="1"/>
</dbReference>
<feature type="domain" description="DJ-1/PfpI" evidence="1">
    <location>
        <begin position="41"/>
        <end position="204"/>
    </location>
</feature>
<sequence length="239" mass="26058">MSLRRVTFAMSTRHFIYTLLVGLSLASFSLAADERPVKRAVGVVLFPGFEMLDACGPMEIWGNLKDQVTLITVAKSAGPVVTAQGVEMVAQKTFADCPKLDLLLVPGGFGVKKLIKDEETLIWLKQRSAQVEITMSVCNGATLLAAAGLLDGRPATTNKAYWKMATKPGPNVKWVTQARWVDDGNMVTSSGVSAGIDMTLHVVSSLFGQRTAERMADEIEHDWHRDPSWDPFAAKHGLK</sequence>
<dbReference type="AlphaFoldDB" id="A0A512MBP9"/>
<dbReference type="CDD" id="cd03139">
    <property type="entry name" value="GATase1_PfpI_2"/>
    <property type="match status" value="1"/>
</dbReference>
<protein>
    <recommendedName>
        <fullName evidence="1">DJ-1/PfpI domain-containing protein</fullName>
    </recommendedName>
</protein>
<keyword evidence="3" id="KW-1185">Reference proteome</keyword>
<dbReference type="InterPro" id="IPR052158">
    <property type="entry name" value="INH-QAR"/>
</dbReference>
<organism evidence="2 3">
    <name type="scientific">Brevifollis gellanilyticus</name>
    <dbReference type="NCBI Taxonomy" id="748831"/>
    <lineage>
        <taxon>Bacteria</taxon>
        <taxon>Pseudomonadati</taxon>
        <taxon>Verrucomicrobiota</taxon>
        <taxon>Verrucomicrobiia</taxon>
        <taxon>Verrucomicrobiales</taxon>
        <taxon>Verrucomicrobiaceae</taxon>
    </lineage>
</organism>
<reference evidence="2 3" key="1">
    <citation type="submission" date="2019-07" db="EMBL/GenBank/DDBJ databases">
        <title>Whole genome shotgun sequence of Brevifollis gellanilyticus NBRC 108608.</title>
        <authorList>
            <person name="Hosoyama A."/>
            <person name="Uohara A."/>
            <person name="Ohji S."/>
            <person name="Ichikawa N."/>
        </authorList>
    </citation>
    <scope>NUCLEOTIDE SEQUENCE [LARGE SCALE GENOMIC DNA]</scope>
    <source>
        <strain evidence="2 3">NBRC 108608</strain>
    </source>
</reference>
<dbReference type="EMBL" id="BKAG01000026">
    <property type="protein sequence ID" value="GEP44168.1"/>
    <property type="molecule type" value="Genomic_DNA"/>
</dbReference>
<dbReference type="PANTHER" id="PTHR43130">
    <property type="entry name" value="ARAC-FAMILY TRANSCRIPTIONAL REGULATOR"/>
    <property type="match status" value="1"/>
</dbReference>
<evidence type="ECO:0000259" key="1">
    <source>
        <dbReference type="Pfam" id="PF01965"/>
    </source>
</evidence>
<dbReference type="Gene3D" id="3.40.50.880">
    <property type="match status" value="1"/>
</dbReference>